<feature type="compositionally biased region" description="Polar residues" evidence="1">
    <location>
        <begin position="20"/>
        <end position="29"/>
    </location>
</feature>
<dbReference type="EMBL" id="CP133615">
    <property type="protein sequence ID" value="WMV24830.1"/>
    <property type="molecule type" value="Genomic_DNA"/>
</dbReference>
<feature type="region of interest" description="Disordered" evidence="1">
    <location>
        <begin position="1"/>
        <end position="38"/>
    </location>
</feature>
<protein>
    <submittedName>
        <fullName evidence="2">Uncharacterized protein</fullName>
    </submittedName>
</protein>
<evidence type="ECO:0000313" key="3">
    <source>
        <dbReference type="Proteomes" id="UP001234989"/>
    </source>
</evidence>
<feature type="non-terminal residue" evidence="2">
    <location>
        <position position="1"/>
    </location>
</feature>
<evidence type="ECO:0000256" key="1">
    <source>
        <dbReference type="SAM" id="MobiDB-lite"/>
    </source>
</evidence>
<proteinExistence type="predicted"/>
<sequence>RSVHSPSRALKAQGVRGWTSRRNTLTHSPQSRRTRQSIERYKRKCLNAESDDYFSIHIYSATRDPNGSYVILSLPQTKRKTA</sequence>
<dbReference type="AlphaFoldDB" id="A0AAF0QLY8"/>
<gene>
    <name evidence="2" type="ORF">MTR67_018215</name>
</gene>
<keyword evidence="3" id="KW-1185">Reference proteome</keyword>
<dbReference type="Proteomes" id="UP001234989">
    <property type="component" value="Chromosome 4"/>
</dbReference>
<organism evidence="2 3">
    <name type="scientific">Solanum verrucosum</name>
    <dbReference type="NCBI Taxonomy" id="315347"/>
    <lineage>
        <taxon>Eukaryota</taxon>
        <taxon>Viridiplantae</taxon>
        <taxon>Streptophyta</taxon>
        <taxon>Embryophyta</taxon>
        <taxon>Tracheophyta</taxon>
        <taxon>Spermatophyta</taxon>
        <taxon>Magnoliopsida</taxon>
        <taxon>eudicotyledons</taxon>
        <taxon>Gunneridae</taxon>
        <taxon>Pentapetalae</taxon>
        <taxon>asterids</taxon>
        <taxon>lamiids</taxon>
        <taxon>Solanales</taxon>
        <taxon>Solanaceae</taxon>
        <taxon>Solanoideae</taxon>
        <taxon>Solaneae</taxon>
        <taxon>Solanum</taxon>
    </lineage>
</organism>
<name>A0AAF0QLY8_SOLVR</name>
<evidence type="ECO:0000313" key="2">
    <source>
        <dbReference type="EMBL" id="WMV24830.1"/>
    </source>
</evidence>
<accession>A0AAF0QLY8</accession>
<reference evidence="2" key="1">
    <citation type="submission" date="2023-08" db="EMBL/GenBank/DDBJ databases">
        <title>A de novo genome assembly of Solanum verrucosum Schlechtendal, a Mexican diploid species geographically isolated from the other diploid A-genome species in potato relatives.</title>
        <authorList>
            <person name="Hosaka K."/>
        </authorList>
    </citation>
    <scope>NUCLEOTIDE SEQUENCE</scope>
    <source>
        <tissue evidence="2">Young leaves</tissue>
    </source>
</reference>